<organism evidence="2 3">
    <name type="scientific">Schizophyllum amplum</name>
    <dbReference type="NCBI Taxonomy" id="97359"/>
    <lineage>
        <taxon>Eukaryota</taxon>
        <taxon>Fungi</taxon>
        <taxon>Dikarya</taxon>
        <taxon>Basidiomycota</taxon>
        <taxon>Agaricomycotina</taxon>
        <taxon>Agaricomycetes</taxon>
        <taxon>Agaricomycetidae</taxon>
        <taxon>Agaricales</taxon>
        <taxon>Schizophyllaceae</taxon>
        <taxon>Schizophyllum</taxon>
    </lineage>
</organism>
<feature type="region of interest" description="Disordered" evidence="1">
    <location>
        <begin position="1"/>
        <end position="116"/>
    </location>
</feature>
<dbReference type="AlphaFoldDB" id="A0A550CJZ4"/>
<feature type="region of interest" description="Disordered" evidence="1">
    <location>
        <begin position="527"/>
        <end position="564"/>
    </location>
</feature>
<dbReference type="STRING" id="97359.A0A550CJZ4"/>
<dbReference type="InterPro" id="IPR051425">
    <property type="entry name" value="Formin_Homology"/>
</dbReference>
<dbReference type="EMBL" id="VDMD01000006">
    <property type="protein sequence ID" value="TRM65098.1"/>
    <property type="molecule type" value="Genomic_DNA"/>
</dbReference>
<protein>
    <submittedName>
        <fullName evidence="2">Uncharacterized protein</fullName>
    </submittedName>
</protein>
<evidence type="ECO:0000256" key="1">
    <source>
        <dbReference type="SAM" id="MobiDB-lite"/>
    </source>
</evidence>
<name>A0A550CJZ4_9AGAR</name>
<proteinExistence type="predicted"/>
<evidence type="ECO:0000313" key="3">
    <source>
        <dbReference type="Proteomes" id="UP000320762"/>
    </source>
</evidence>
<reference evidence="2 3" key="1">
    <citation type="journal article" date="2019" name="New Phytol.">
        <title>Comparative genomics reveals unique wood-decay strategies and fruiting body development in the Schizophyllaceae.</title>
        <authorList>
            <person name="Almasi E."/>
            <person name="Sahu N."/>
            <person name="Krizsan K."/>
            <person name="Balint B."/>
            <person name="Kovacs G.M."/>
            <person name="Kiss B."/>
            <person name="Cseklye J."/>
            <person name="Drula E."/>
            <person name="Henrissat B."/>
            <person name="Nagy I."/>
            <person name="Chovatia M."/>
            <person name="Adam C."/>
            <person name="LaButti K."/>
            <person name="Lipzen A."/>
            <person name="Riley R."/>
            <person name="Grigoriev I.V."/>
            <person name="Nagy L.G."/>
        </authorList>
    </citation>
    <scope>NUCLEOTIDE SEQUENCE [LARGE SCALE GENOMIC DNA]</scope>
    <source>
        <strain evidence="2 3">NL-1724</strain>
    </source>
</reference>
<feature type="compositionally biased region" description="Basic residues" evidence="1">
    <location>
        <begin position="66"/>
        <end position="77"/>
    </location>
</feature>
<dbReference type="OrthoDB" id="3690045at2759"/>
<accession>A0A550CJZ4</accession>
<comment type="caution">
    <text evidence="2">The sequence shown here is derived from an EMBL/GenBank/DDBJ whole genome shotgun (WGS) entry which is preliminary data.</text>
</comment>
<gene>
    <name evidence="2" type="ORF">BD626DRAFT_240745</name>
</gene>
<feature type="compositionally biased region" description="Pro residues" evidence="1">
    <location>
        <begin position="493"/>
        <end position="502"/>
    </location>
</feature>
<feature type="compositionally biased region" description="Pro residues" evidence="1">
    <location>
        <begin position="527"/>
        <end position="542"/>
    </location>
</feature>
<evidence type="ECO:0000313" key="2">
    <source>
        <dbReference type="EMBL" id="TRM65098.1"/>
    </source>
</evidence>
<dbReference type="PANTHER" id="PTHR45725:SF1">
    <property type="entry name" value="DISHEVELLED ASSOCIATED ACTIVATOR OF MORPHOGENESIS, ISOFORM D"/>
    <property type="match status" value="1"/>
</dbReference>
<dbReference type="Proteomes" id="UP000320762">
    <property type="component" value="Unassembled WGS sequence"/>
</dbReference>
<sequence length="612" mass="65466">MDGLEELHQHEHEQAVPDTSNADKDADGEVIGSPSQAGIGAQPPVAGPSVLPVPEGPPEGPLAVPQKRRPGRPRGSGKKYAETNPDLPKIRRPVGRPRKDGLPAGSLGPPKKTRTHVFPLSVTPASLKKILNSIDPSLQQDDWPVLAQTQPNAFLRALITTMNMTPGIGAQKTAAEEDAYRSHLFSLSAKATQSEHIPSLYSVLKTFWLPASPAYFSLIASASTGRTPSEHRFLYWDPLPLVFNGLLCPCCCQAHLINRSRLQSGPLKVYDVPKPFFIIGCEYVCKGPQCVAQTSSEGRSFASTDVAILRALPAMLREEFPARLLQDEGLSGTSPKIWNWQALGVSQTVWNMTVGAMRAGLNKDAILQMLNATLHGVSEPAEAQSLLPPPPMPMQRMGSPFEMKSAPLAMSGVPPTDGGASADEVEQEVAQPTMEEDEAGVEGGDEERPSLEYPTNFVPMGTAPPDVHQSASAPPSGSVTQTTGPPGSIPADPLLPPPPAQPQQPYTPFYSGYAYYGVHPAQAYPGAPPGAYPPPPPPPGLPPVAGVKRGSPDDGFTSTKRSPRHCLKCGSQECKGKGGRHHCQNPCQDCGTMECQGRNGRRRDKPCREGWD</sequence>
<feature type="compositionally biased region" description="Polar residues" evidence="1">
    <location>
        <begin position="469"/>
        <end position="484"/>
    </location>
</feature>
<feature type="region of interest" description="Disordered" evidence="1">
    <location>
        <begin position="406"/>
        <end position="506"/>
    </location>
</feature>
<feature type="compositionally biased region" description="Acidic residues" evidence="1">
    <location>
        <begin position="434"/>
        <end position="445"/>
    </location>
</feature>
<feature type="compositionally biased region" description="Basic and acidic residues" evidence="1">
    <location>
        <begin position="1"/>
        <end position="27"/>
    </location>
</feature>
<dbReference type="PANTHER" id="PTHR45725">
    <property type="entry name" value="FORMIN HOMOLOGY 2 FAMILY MEMBER"/>
    <property type="match status" value="1"/>
</dbReference>
<keyword evidence="3" id="KW-1185">Reference proteome</keyword>